<evidence type="ECO:0000313" key="3">
    <source>
        <dbReference type="Proteomes" id="UP000254573"/>
    </source>
</evidence>
<reference evidence="1 3" key="1">
    <citation type="submission" date="2018-06" db="EMBL/GenBank/DDBJ databases">
        <authorList>
            <consortium name="Pathogen Informatics"/>
            <person name="Doyle S."/>
        </authorList>
    </citation>
    <scope>NUCLEOTIDE SEQUENCE [LARGE SCALE GENOMIC DNA]</scope>
    <source>
        <strain evidence="1 3">NCTC13160</strain>
    </source>
</reference>
<keyword evidence="4" id="KW-1185">Reference proteome</keyword>
<evidence type="ECO:0000313" key="2">
    <source>
        <dbReference type="EMBL" id="VVE67970.1"/>
    </source>
</evidence>
<evidence type="ECO:0000313" key="4">
    <source>
        <dbReference type="Proteomes" id="UP000361468"/>
    </source>
</evidence>
<reference evidence="2 4" key="2">
    <citation type="submission" date="2019-08" db="EMBL/GenBank/DDBJ databases">
        <authorList>
            <person name="Peeters C."/>
        </authorList>
    </citation>
    <scope>NUCLEOTIDE SEQUENCE [LARGE SCALE GENOMIC DNA]</scope>
    <source>
        <strain evidence="2 4">LMG 31119</strain>
    </source>
</reference>
<accession>A0A378YW74</accession>
<name>A0A378YW74_9BURK</name>
<dbReference type="EMBL" id="CABPSO010000008">
    <property type="protein sequence ID" value="VVE67970.1"/>
    <property type="molecule type" value="Genomic_DNA"/>
</dbReference>
<sequence>MTHLIDLIDSLLGNDVCVEAGMQCAVHVGHVFGF</sequence>
<dbReference type="Proteomes" id="UP000254573">
    <property type="component" value="Unassembled WGS sequence"/>
</dbReference>
<proteinExistence type="predicted"/>
<protein>
    <submittedName>
        <fullName evidence="1">Uncharacterized protein</fullName>
    </submittedName>
</protein>
<evidence type="ECO:0000313" key="1">
    <source>
        <dbReference type="EMBL" id="SUA81392.1"/>
    </source>
</evidence>
<gene>
    <name evidence="1" type="ORF">NCTC13160_04255</name>
    <name evidence="2" type="ORF">PPN31119_02800</name>
</gene>
<dbReference type="EMBL" id="UGSG01000001">
    <property type="protein sequence ID" value="SUA81392.1"/>
    <property type="molecule type" value="Genomic_DNA"/>
</dbReference>
<dbReference type="AlphaFoldDB" id="A0A378YW74"/>
<organism evidence="1 3">
    <name type="scientific">Pandoraea pnomenusa</name>
    <dbReference type="NCBI Taxonomy" id="93220"/>
    <lineage>
        <taxon>Bacteria</taxon>
        <taxon>Pseudomonadati</taxon>
        <taxon>Pseudomonadota</taxon>
        <taxon>Betaproteobacteria</taxon>
        <taxon>Burkholderiales</taxon>
        <taxon>Burkholderiaceae</taxon>
        <taxon>Pandoraea</taxon>
    </lineage>
</organism>
<dbReference type="Proteomes" id="UP000361468">
    <property type="component" value="Unassembled WGS sequence"/>
</dbReference>